<protein>
    <submittedName>
        <fullName evidence="2">Uncharacterized protein</fullName>
    </submittedName>
</protein>
<dbReference type="STRING" id="1220554.GCA_001552135_03148"/>
<name>A0A5D0N6S0_9ACTN</name>
<proteinExistence type="predicted"/>
<keyword evidence="3" id="KW-1185">Reference proteome</keyword>
<keyword evidence="1" id="KW-0812">Transmembrane</keyword>
<evidence type="ECO:0000256" key="1">
    <source>
        <dbReference type="SAM" id="Phobius"/>
    </source>
</evidence>
<sequence>MSPDRDAPGSSRPAVSTGSPRLHYLVVLAIASAVTSGALRLGVAPRVVLLCAAAVAVLPLTARFGIAVHAARRTRHAGAGRRRARHGPRSP</sequence>
<feature type="transmembrane region" description="Helical" evidence="1">
    <location>
        <begin position="21"/>
        <end position="41"/>
    </location>
</feature>
<accession>A0A5D0N6S0</accession>
<reference evidence="2 3" key="1">
    <citation type="submission" date="2019-08" db="EMBL/GenBank/DDBJ databases">
        <title>Actinomadura sp. nov. CYP1-5 isolated from mountain soil.</title>
        <authorList>
            <person name="Songsumanus A."/>
            <person name="Kuncharoen N."/>
            <person name="Kudo T."/>
            <person name="Yuki M."/>
            <person name="Igarashi Y."/>
            <person name="Tanasupawat S."/>
        </authorList>
    </citation>
    <scope>NUCLEOTIDE SEQUENCE [LARGE SCALE GENOMIC DNA]</scope>
    <source>
        <strain evidence="2 3">JCM 14158</strain>
    </source>
</reference>
<gene>
    <name evidence="2" type="ORF">FXF69_39895</name>
</gene>
<feature type="transmembrane region" description="Helical" evidence="1">
    <location>
        <begin position="47"/>
        <end position="66"/>
    </location>
</feature>
<keyword evidence="1" id="KW-0472">Membrane</keyword>
<organism evidence="2 3">
    <name type="scientific">Actinomadura chibensis</name>
    <dbReference type="NCBI Taxonomy" id="392828"/>
    <lineage>
        <taxon>Bacteria</taxon>
        <taxon>Bacillati</taxon>
        <taxon>Actinomycetota</taxon>
        <taxon>Actinomycetes</taxon>
        <taxon>Streptosporangiales</taxon>
        <taxon>Thermomonosporaceae</taxon>
        <taxon>Actinomadura</taxon>
    </lineage>
</organism>
<dbReference type="Proteomes" id="UP000323380">
    <property type="component" value="Unassembled WGS sequence"/>
</dbReference>
<dbReference type="EMBL" id="VSFG01000013">
    <property type="protein sequence ID" value="TYB40152.1"/>
    <property type="molecule type" value="Genomic_DNA"/>
</dbReference>
<evidence type="ECO:0000313" key="3">
    <source>
        <dbReference type="Proteomes" id="UP000323380"/>
    </source>
</evidence>
<evidence type="ECO:0000313" key="2">
    <source>
        <dbReference type="EMBL" id="TYB40152.1"/>
    </source>
</evidence>
<comment type="caution">
    <text evidence="2">The sequence shown here is derived from an EMBL/GenBank/DDBJ whole genome shotgun (WGS) entry which is preliminary data.</text>
</comment>
<dbReference type="AlphaFoldDB" id="A0A5D0N6S0"/>
<dbReference type="RefSeq" id="WP_067891543.1">
    <property type="nucleotide sequence ID" value="NZ_VSFG01000013.1"/>
</dbReference>
<keyword evidence="1" id="KW-1133">Transmembrane helix</keyword>